<feature type="region of interest" description="Disordered" evidence="1">
    <location>
        <begin position="1"/>
        <end position="21"/>
    </location>
</feature>
<sequence>MEHTIRLNQGRRTVKERGRTFEENPKLTRRRCNLRSARMKVFVPRFPGSRKKVQYVHTISCLHETHFRGNVKEMENGQSYKINSTFPNHSRCLMFHIHVSLIRCVIGTGIGKVYDVLILVNNDLS</sequence>
<proteinExistence type="predicted"/>
<protein>
    <submittedName>
        <fullName evidence="2">Uncharacterized protein</fullName>
    </submittedName>
</protein>
<accession>A0A8D8VBV9</accession>
<evidence type="ECO:0000256" key="1">
    <source>
        <dbReference type="SAM" id="MobiDB-lite"/>
    </source>
</evidence>
<reference evidence="2" key="1">
    <citation type="submission" date="2021-05" db="EMBL/GenBank/DDBJ databases">
        <authorList>
            <person name="Alioto T."/>
            <person name="Alioto T."/>
            <person name="Gomez Garrido J."/>
        </authorList>
    </citation>
    <scope>NUCLEOTIDE SEQUENCE</scope>
</reference>
<organism evidence="2">
    <name type="scientific">Cacopsylla melanoneura</name>
    <dbReference type="NCBI Taxonomy" id="428564"/>
    <lineage>
        <taxon>Eukaryota</taxon>
        <taxon>Metazoa</taxon>
        <taxon>Ecdysozoa</taxon>
        <taxon>Arthropoda</taxon>
        <taxon>Hexapoda</taxon>
        <taxon>Insecta</taxon>
        <taxon>Pterygota</taxon>
        <taxon>Neoptera</taxon>
        <taxon>Paraneoptera</taxon>
        <taxon>Hemiptera</taxon>
        <taxon>Sternorrhyncha</taxon>
        <taxon>Psylloidea</taxon>
        <taxon>Psyllidae</taxon>
        <taxon>Psyllinae</taxon>
        <taxon>Cacopsylla</taxon>
    </lineage>
</organism>
<feature type="compositionally biased region" description="Polar residues" evidence="1">
    <location>
        <begin position="1"/>
        <end position="11"/>
    </location>
</feature>
<name>A0A8D8VBV9_9HEMI</name>
<evidence type="ECO:0000313" key="2">
    <source>
        <dbReference type="EMBL" id="CAG6718676.1"/>
    </source>
</evidence>
<dbReference type="AlphaFoldDB" id="A0A8D8VBV9"/>
<dbReference type="EMBL" id="HBUF01357767">
    <property type="protein sequence ID" value="CAG6718676.1"/>
    <property type="molecule type" value="Transcribed_RNA"/>
</dbReference>